<accession>A0ABS7EB17</accession>
<keyword evidence="2 9" id="KW-1003">Cell membrane</keyword>
<evidence type="ECO:0000256" key="2">
    <source>
        <dbReference type="ARBA" id="ARBA00022475"/>
    </source>
</evidence>
<proteinExistence type="inferred from homology"/>
<comment type="subcellular location">
    <subcellularLocation>
        <location evidence="9">Cell inner membrane</location>
        <topology evidence="9">Single-pass type II membrane protein</topology>
    </subcellularLocation>
    <subcellularLocation>
        <location evidence="1">Membrane</location>
    </subcellularLocation>
    <text evidence="9">Localizes to the division septum.</text>
</comment>
<sequence>MTVGASSARRLPEWEFWFGVAFFIVTLVGGLYLAYGAAHVWSDRAALPVQHLRIHGDRRFVTDTMVTEQLLKQGPLPSLTGLDVDWVQQQITALPWVAQAAVRKEWPDQLSVHVTEYQPVARWTNSRLVSGDGKLFAVPDTGVVAELAQVNAPDDMVAEAMSMLAAVVARTDNPDLQLRQLQITPREAWTVKLTNGIELRLGREQTLARFERFLALYPELLKAQRGTPQYIDLRYDTGAAVKWPDETELNEVDKG</sequence>
<dbReference type="InterPro" id="IPR034746">
    <property type="entry name" value="POTRA"/>
</dbReference>
<comment type="function">
    <text evidence="9">Essential cell division protein. May link together the upstream cell division proteins, which are predominantly cytoplasmic, with the downstream cell division proteins, which are predominantly periplasmic. May control correct divisome assembly.</text>
</comment>
<dbReference type="PANTHER" id="PTHR35851">
    <property type="entry name" value="CELL DIVISION PROTEIN FTSQ"/>
    <property type="match status" value="1"/>
</dbReference>
<evidence type="ECO:0000256" key="8">
    <source>
        <dbReference type="ARBA" id="ARBA00023306"/>
    </source>
</evidence>
<keyword evidence="6 9" id="KW-1133">Transmembrane helix</keyword>
<evidence type="ECO:0000256" key="4">
    <source>
        <dbReference type="ARBA" id="ARBA00022618"/>
    </source>
</evidence>
<dbReference type="InterPro" id="IPR013685">
    <property type="entry name" value="POTRA_FtsQ_type"/>
</dbReference>
<evidence type="ECO:0000256" key="1">
    <source>
        <dbReference type="ARBA" id="ARBA00004370"/>
    </source>
</evidence>
<dbReference type="Gene3D" id="3.40.50.11690">
    <property type="entry name" value="Cell division protein FtsQ/DivIB"/>
    <property type="match status" value="1"/>
</dbReference>
<dbReference type="PANTHER" id="PTHR35851:SF1">
    <property type="entry name" value="CELL DIVISION PROTEIN FTSQ"/>
    <property type="match status" value="1"/>
</dbReference>
<dbReference type="InterPro" id="IPR005548">
    <property type="entry name" value="Cell_div_FtsQ/DivIB_C"/>
</dbReference>
<dbReference type="EMBL" id="JAHZSS010000001">
    <property type="protein sequence ID" value="MBW8189538.1"/>
    <property type="molecule type" value="Genomic_DNA"/>
</dbReference>
<reference evidence="11" key="1">
    <citation type="submission" date="2021-07" db="EMBL/GenBank/DDBJ databases">
        <title>Neiella marina sp. nov., isolated from the intestinal content of sea cucumber Apostichopus japonicus.</title>
        <authorList>
            <person name="Bai X."/>
        </authorList>
    </citation>
    <scope>NUCLEOTIDE SEQUENCE</scope>
    <source>
        <strain evidence="11">126</strain>
    </source>
</reference>
<evidence type="ECO:0000313" key="11">
    <source>
        <dbReference type="EMBL" id="MBW8189538.1"/>
    </source>
</evidence>
<evidence type="ECO:0000256" key="3">
    <source>
        <dbReference type="ARBA" id="ARBA00022519"/>
    </source>
</evidence>
<comment type="subunit">
    <text evidence="9">Part of a complex composed of FtsB, FtsL and FtsQ.</text>
</comment>
<dbReference type="GO" id="GO:0051301">
    <property type="term" value="P:cell division"/>
    <property type="evidence" value="ECO:0007669"/>
    <property type="project" value="UniProtKB-KW"/>
</dbReference>
<keyword evidence="12" id="KW-1185">Reference proteome</keyword>
<evidence type="ECO:0000256" key="7">
    <source>
        <dbReference type="ARBA" id="ARBA00023136"/>
    </source>
</evidence>
<dbReference type="InterPro" id="IPR045335">
    <property type="entry name" value="FtsQ_C_sf"/>
</dbReference>
<keyword evidence="3 9" id="KW-0997">Cell inner membrane</keyword>
<evidence type="ECO:0000256" key="9">
    <source>
        <dbReference type="HAMAP-Rule" id="MF_00911"/>
    </source>
</evidence>
<keyword evidence="4 9" id="KW-0132">Cell division</keyword>
<dbReference type="HAMAP" id="MF_00911">
    <property type="entry name" value="FtsQ_subfam"/>
    <property type="match status" value="1"/>
</dbReference>
<evidence type="ECO:0000313" key="12">
    <source>
        <dbReference type="Proteomes" id="UP001166251"/>
    </source>
</evidence>
<comment type="caution">
    <text evidence="11">The sequence shown here is derived from an EMBL/GenBank/DDBJ whole genome shotgun (WGS) entry which is preliminary data.</text>
</comment>
<dbReference type="Pfam" id="PF03799">
    <property type="entry name" value="FtsQ_DivIB_C"/>
    <property type="match status" value="1"/>
</dbReference>
<name>A0ABS7EB17_9GAMM</name>
<evidence type="ECO:0000259" key="10">
    <source>
        <dbReference type="PROSITE" id="PS51779"/>
    </source>
</evidence>
<organism evidence="11 12">
    <name type="scientific">Neiella holothuriorum</name>
    <dbReference type="NCBI Taxonomy" id="2870530"/>
    <lineage>
        <taxon>Bacteria</taxon>
        <taxon>Pseudomonadati</taxon>
        <taxon>Pseudomonadota</taxon>
        <taxon>Gammaproteobacteria</taxon>
        <taxon>Alteromonadales</taxon>
        <taxon>Echinimonadaceae</taxon>
        <taxon>Neiella</taxon>
    </lineage>
</organism>
<feature type="domain" description="POTRA" evidence="10">
    <location>
        <begin position="47"/>
        <end position="117"/>
    </location>
</feature>
<keyword evidence="7 9" id="KW-0472">Membrane</keyword>
<dbReference type="Gene3D" id="3.10.20.310">
    <property type="entry name" value="membrane protein fhac"/>
    <property type="match status" value="1"/>
</dbReference>
<dbReference type="RefSeq" id="WP_220102220.1">
    <property type="nucleotide sequence ID" value="NZ_JAHZSS010000001.1"/>
</dbReference>
<feature type="transmembrane region" description="Helical" evidence="9">
    <location>
        <begin position="16"/>
        <end position="35"/>
    </location>
</feature>
<evidence type="ECO:0000256" key="5">
    <source>
        <dbReference type="ARBA" id="ARBA00022692"/>
    </source>
</evidence>
<keyword evidence="8 9" id="KW-0131">Cell cycle</keyword>
<dbReference type="InterPro" id="IPR026579">
    <property type="entry name" value="FtsQ"/>
</dbReference>
<protein>
    <recommendedName>
        <fullName evidence="9">Cell division protein FtsQ</fullName>
    </recommendedName>
</protein>
<keyword evidence="5 9" id="KW-0812">Transmembrane</keyword>
<comment type="similarity">
    <text evidence="9">Belongs to the FtsQ/DivIB family. FtsQ subfamily.</text>
</comment>
<dbReference type="Pfam" id="PF08478">
    <property type="entry name" value="POTRA_1"/>
    <property type="match status" value="1"/>
</dbReference>
<dbReference type="Proteomes" id="UP001166251">
    <property type="component" value="Unassembled WGS sequence"/>
</dbReference>
<gene>
    <name evidence="9" type="primary">ftsQ</name>
    <name evidence="11" type="ORF">K0504_00705</name>
</gene>
<evidence type="ECO:0000256" key="6">
    <source>
        <dbReference type="ARBA" id="ARBA00022989"/>
    </source>
</evidence>
<dbReference type="PROSITE" id="PS51779">
    <property type="entry name" value="POTRA"/>
    <property type="match status" value="1"/>
</dbReference>